<keyword evidence="2" id="KW-0288">FMN</keyword>
<dbReference type="InterPro" id="IPR011251">
    <property type="entry name" value="Luciferase-like_dom"/>
</dbReference>
<organism evidence="8 9">
    <name type="scientific">Plantibacter elymi</name>
    <name type="common">nom. nud.</name>
    <dbReference type="NCBI Taxonomy" id="199708"/>
    <lineage>
        <taxon>Bacteria</taxon>
        <taxon>Bacillati</taxon>
        <taxon>Actinomycetota</taxon>
        <taxon>Actinomycetes</taxon>
        <taxon>Micrococcales</taxon>
        <taxon>Microbacteriaceae</taxon>
        <taxon>Plantibacter</taxon>
    </lineage>
</organism>
<evidence type="ECO:0000256" key="1">
    <source>
        <dbReference type="ARBA" id="ARBA00022630"/>
    </source>
</evidence>
<evidence type="ECO:0000313" key="8">
    <source>
        <dbReference type="EMBL" id="SMQ70573.1"/>
    </source>
</evidence>
<dbReference type="Gene3D" id="3.20.20.30">
    <property type="entry name" value="Luciferase-like domain"/>
    <property type="match status" value="1"/>
</dbReference>
<dbReference type="InterPro" id="IPR016215">
    <property type="entry name" value="NTA_MOA"/>
</dbReference>
<evidence type="ECO:0000256" key="4">
    <source>
        <dbReference type="ARBA" id="ARBA00023033"/>
    </source>
</evidence>
<dbReference type="SUPFAM" id="SSF51679">
    <property type="entry name" value="Bacterial luciferase-like"/>
    <property type="match status" value="1"/>
</dbReference>
<dbReference type="PANTHER" id="PTHR30011">
    <property type="entry name" value="ALKANESULFONATE MONOOXYGENASE-RELATED"/>
    <property type="match status" value="1"/>
</dbReference>
<evidence type="ECO:0000259" key="7">
    <source>
        <dbReference type="Pfam" id="PF00296"/>
    </source>
</evidence>
<keyword evidence="4 8" id="KW-0503">Monooxygenase</keyword>
<dbReference type="Proteomes" id="UP000194464">
    <property type="component" value="Unassembled WGS sequence"/>
</dbReference>
<feature type="region of interest" description="Disordered" evidence="6">
    <location>
        <begin position="1"/>
        <end position="28"/>
    </location>
</feature>
<protein>
    <submittedName>
        <fullName evidence="8">FMN-dependent oxidoreductase, nitrilotriacetate monooxygenase family</fullName>
    </submittedName>
</protein>
<keyword evidence="9" id="KW-1185">Reference proteome</keyword>
<comment type="similarity">
    <text evidence="5">Belongs to the NtaA/SnaA/DszA monooxygenase family.</text>
</comment>
<dbReference type="EMBL" id="FXWJ01000003">
    <property type="protein sequence ID" value="SMQ70573.1"/>
    <property type="molecule type" value="Genomic_DNA"/>
</dbReference>
<evidence type="ECO:0000256" key="6">
    <source>
        <dbReference type="SAM" id="MobiDB-lite"/>
    </source>
</evidence>
<dbReference type="GO" id="GO:0004497">
    <property type="term" value="F:monooxygenase activity"/>
    <property type="evidence" value="ECO:0007669"/>
    <property type="project" value="UniProtKB-KW"/>
</dbReference>
<gene>
    <name evidence="8" type="ORF">SAMN06295909_2142</name>
</gene>
<name>A0ABY1RD46_9MICO</name>
<evidence type="ECO:0000256" key="2">
    <source>
        <dbReference type="ARBA" id="ARBA00022643"/>
    </source>
</evidence>
<sequence length="506" mass="55092">MLRRPGPDGPIAAPPEESIISAQSSPTQSSPKQLILNLFEMNCVSHITHGLWRLPDNRRDQYTDIRYWTTLARTAEAGGFDAIFIADVVGTYDVFRGGPADALREGLQIPNNDPLLVVPAMAAVTEHLGFGITFSTSYEPPFAFARRMSTLDHLTNGRVAWNIVTSYLPNAARNFGLAEEIPHDERFAIAEEYLDVLYKLWEGSWDDDAVVRDREAGVYSDPDKVRYIDHVGRYFQVAGPHLSEPSAQRTPLLYTATASPAGIAFAGRHAEAVFTGVRGPGGAGPLLERFRAAAADNGRDGAALKIVVQAAVIVARTQEEAEAKAAQYREHASIVGRFVHAGLPFDPLAHPEDRTVAVALAAEGVPADALPPQVTAGTVGEFVARVGSDLERDFFAVGTPEVVADEIERWLDEVGIDGINLRQYHSLDTLTDFVELVVPELRRRGRLRDAYRPGETLRERLTGGAARLPDDHPAARYRGGRNLGDQHEGTVDGHTASSREPAGNLS</sequence>
<evidence type="ECO:0000256" key="5">
    <source>
        <dbReference type="ARBA" id="ARBA00033748"/>
    </source>
</evidence>
<reference evidence="8 9" key="1">
    <citation type="submission" date="2017-04" db="EMBL/GenBank/DDBJ databases">
        <authorList>
            <person name="Varghese N."/>
            <person name="Submissions S."/>
        </authorList>
    </citation>
    <scope>NUCLEOTIDE SEQUENCE [LARGE SCALE GENOMIC DNA]</scope>
    <source>
        <strain evidence="8 9">VKM Ac-1784</strain>
    </source>
</reference>
<dbReference type="InterPro" id="IPR036661">
    <property type="entry name" value="Luciferase-like_sf"/>
</dbReference>
<keyword evidence="3" id="KW-0560">Oxidoreductase</keyword>
<accession>A0ABY1RD46</accession>
<dbReference type="CDD" id="cd00347">
    <property type="entry name" value="Flavin_utilizing_monoxygenases"/>
    <property type="match status" value="1"/>
</dbReference>
<dbReference type="PIRSF" id="PIRSF000337">
    <property type="entry name" value="NTA_MOA"/>
    <property type="match status" value="1"/>
</dbReference>
<dbReference type="Pfam" id="PF00296">
    <property type="entry name" value="Bac_luciferase"/>
    <property type="match status" value="1"/>
</dbReference>
<dbReference type="InterPro" id="IPR051260">
    <property type="entry name" value="Diverse_substr_monoxygenases"/>
</dbReference>
<dbReference type="PANTHER" id="PTHR30011:SF16">
    <property type="entry name" value="C2H2 FINGER DOMAIN TRANSCRIPTION FACTOR (EUROFUNG)-RELATED"/>
    <property type="match status" value="1"/>
</dbReference>
<evidence type="ECO:0000256" key="3">
    <source>
        <dbReference type="ARBA" id="ARBA00023002"/>
    </source>
</evidence>
<comment type="caution">
    <text evidence="8">The sequence shown here is derived from an EMBL/GenBank/DDBJ whole genome shotgun (WGS) entry which is preliminary data.</text>
</comment>
<evidence type="ECO:0000313" key="9">
    <source>
        <dbReference type="Proteomes" id="UP000194464"/>
    </source>
</evidence>
<keyword evidence="1" id="KW-0285">Flavoprotein</keyword>
<feature type="region of interest" description="Disordered" evidence="6">
    <location>
        <begin position="458"/>
        <end position="506"/>
    </location>
</feature>
<dbReference type="NCBIfam" id="TIGR03860">
    <property type="entry name" value="FMN_nitrolo"/>
    <property type="match status" value="1"/>
</dbReference>
<feature type="domain" description="Luciferase-like" evidence="7">
    <location>
        <begin position="58"/>
        <end position="417"/>
    </location>
</feature>
<proteinExistence type="inferred from homology"/>